<evidence type="ECO:0000259" key="5">
    <source>
        <dbReference type="PROSITE" id="PS50048"/>
    </source>
</evidence>
<keyword evidence="3" id="KW-0804">Transcription</keyword>
<organism evidence="6 7">
    <name type="scientific">Penicillium camemberti (strain FM 013)</name>
    <dbReference type="NCBI Taxonomy" id="1429867"/>
    <lineage>
        <taxon>Eukaryota</taxon>
        <taxon>Fungi</taxon>
        <taxon>Dikarya</taxon>
        <taxon>Ascomycota</taxon>
        <taxon>Pezizomycotina</taxon>
        <taxon>Eurotiomycetes</taxon>
        <taxon>Eurotiomycetidae</taxon>
        <taxon>Eurotiales</taxon>
        <taxon>Aspergillaceae</taxon>
        <taxon>Penicillium</taxon>
    </lineage>
</organism>
<proteinExistence type="predicted"/>
<keyword evidence="4" id="KW-0539">Nucleus</keyword>
<dbReference type="AlphaFoldDB" id="A0A0G4NYW8"/>
<dbReference type="InterPro" id="IPR053175">
    <property type="entry name" value="DHMBA_Reg_Transcription_Factor"/>
</dbReference>
<keyword evidence="2" id="KW-0238">DNA-binding</keyword>
<dbReference type="InterPro" id="IPR001138">
    <property type="entry name" value="Zn2Cys6_DnaBD"/>
</dbReference>
<dbReference type="STRING" id="1429867.A0A0G4NYW8"/>
<dbReference type="SMART" id="SM00066">
    <property type="entry name" value="GAL4"/>
    <property type="match status" value="1"/>
</dbReference>
<dbReference type="PROSITE" id="PS00463">
    <property type="entry name" value="ZN2_CY6_FUNGAL_1"/>
    <property type="match status" value="1"/>
</dbReference>
<dbReference type="Pfam" id="PF00172">
    <property type="entry name" value="Zn_clus"/>
    <property type="match status" value="1"/>
</dbReference>
<keyword evidence="7" id="KW-1185">Reference proteome</keyword>
<gene>
    <name evidence="6" type="ORF">PCAMFM013_S003g000063</name>
</gene>
<sequence length="106" mass="12046">MVNDGKPSKGCGNCRSRKIRCDQTRPSCEECTRTNRKCPGYRDELSLMFRDETQSVVRKARSSQSSSKVSIVSEKESSYLLTQTHLLLADPKDLGVPICRLWVHRV</sequence>
<evidence type="ECO:0000313" key="6">
    <source>
        <dbReference type="EMBL" id="CRL19272.1"/>
    </source>
</evidence>
<evidence type="ECO:0000313" key="7">
    <source>
        <dbReference type="Proteomes" id="UP000053732"/>
    </source>
</evidence>
<evidence type="ECO:0000256" key="4">
    <source>
        <dbReference type="ARBA" id="ARBA00023242"/>
    </source>
</evidence>
<protein>
    <submittedName>
        <fullName evidence="6">Fungal transcriptional regulatory protein, N-terminal</fullName>
    </submittedName>
</protein>
<dbReference type="PROSITE" id="PS50048">
    <property type="entry name" value="ZN2_CY6_FUNGAL_2"/>
    <property type="match status" value="1"/>
</dbReference>
<dbReference type="PANTHER" id="PTHR38791">
    <property type="entry name" value="ZN(II)2CYS6 TRANSCRIPTION FACTOR (EUROFUNG)-RELATED-RELATED"/>
    <property type="match status" value="1"/>
</dbReference>
<dbReference type="GO" id="GO:0000981">
    <property type="term" value="F:DNA-binding transcription factor activity, RNA polymerase II-specific"/>
    <property type="evidence" value="ECO:0007669"/>
    <property type="project" value="InterPro"/>
</dbReference>
<name>A0A0G4NYW8_PENC3</name>
<reference evidence="6 7" key="1">
    <citation type="journal article" date="2014" name="Nat. Commun.">
        <title>Multiple recent horizontal transfers of a large genomic region in cheese making fungi.</title>
        <authorList>
            <person name="Cheeseman K."/>
            <person name="Ropars J."/>
            <person name="Renault P."/>
            <person name="Dupont J."/>
            <person name="Gouzy J."/>
            <person name="Branca A."/>
            <person name="Abraham A.L."/>
            <person name="Ceppi M."/>
            <person name="Conseiller E."/>
            <person name="Debuchy R."/>
            <person name="Malagnac F."/>
            <person name="Goarin A."/>
            <person name="Silar P."/>
            <person name="Lacoste S."/>
            <person name="Sallet E."/>
            <person name="Bensimon A."/>
            <person name="Giraud T."/>
            <person name="Brygoo Y."/>
        </authorList>
    </citation>
    <scope>NUCLEOTIDE SEQUENCE [LARGE SCALE GENOMIC DNA]</scope>
    <source>
        <strain evidence="7">FM 013</strain>
    </source>
</reference>
<dbReference type="InterPro" id="IPR036864">
    <property type="entry name" value="Zn2-C6_fun-type_DNA-bd_sf"/>
</dbReference>
<evidence type="ECO:0000256" key="2">
    <source>
        <dbReference type="ARBA" id="ARBA00023125"/>
    </source>
</evidence>
<dbReference type="SUPFAM" id="SSF57701">
    <property type="entry name" value="Zn2/Cys6 DNA-binding domain"/>
    <property type="match status" value="1"/>
</dbReference>
<dbReference type="GO" id="GO:0003677">
    <property type="term" value="F:DNA binding"/>
    <property type="evidence" value="ECO:0007669"/>
    <property type="project" value="UniProtKB-KW"/>
</dbReference>
<dbReference type="CDD" id="cd00067">
    <property type="entry name" value="GAL4"/>
    <property type="match status" value="1"/>
</dbReference>
<dbReference type="Gene3D" id="4.10.240.10">
    <property type="entry name" value="Zn(2)-C6 fungal-type DNA-binding domain"/>
    <property type="match status" value="1"/>
</dbReference>
<evidence type="ECO:0000256" key="3">
    <source>
        <dbReference type="ARBA" id="ARBA00023163"/>
    </source>
</evidence>
<accession>A0A0G4NYW8</accession>
<dbReference type="Proteomes" id="UP000053732">
    <property type="component" value="Unassembled WGS sequence"/>
</dbReference>
<evidence type="ECO:0000256" key="1">
    <source>
        <dbReference type="ARBA" id="ARBA00023015"/>
    </source>
</evidence>
<keyword evidence="1" id="KW-0805">Transcription regulation</keyword>
<dbReference type="PANTHER" id="PTHR38791:SF5">
    <property type="entry name" value="TRANSCRIPTION FACTOR DBAG-RELATED"/>
    <property type="match status" value="1"/>
</dbReference>
<dbReference type="GO" id="GO:0008270">
    <property type="term" value="F:zinc ion binding"/>
    <property type="evidence" value="ECO:0007669"/>
    <property type="project" value="InterPro"/>
</dbReference>
<feature type="domain" description="Zn(2)-C6 fungal-type" evidence="5">
    <location>
        <begin position="10"/>
        <end position="38"/>
    </location>
</feature>
<dbReference type="EMBL" id="HG793136">
    <property type="protein sequence ID" value="CRL19272.1"/>
    <property type="molecule type" value="Genomic_DNA"/>
</dbReference>